<gene>
    <name evidence="2" type="ORF">H5410_025000</name>
</gene>
<evidence type="ECO:0000259" key="1">
    <source>
        <dbReference type="Pfam" id="PF07059"/>
    </source>
</evidence>
<evidence type="ECO:0000313" key="3">
    <source>
        <dbReference type="Proteomes" id="UP000824120"/>
    </source>
</evidence>
<feature type="domain" description="Protein ENHANCED DISEASE RESISTANCE 2 C-terminal" evidence="1">
    <location>
        <begin position="254"/>
        <end position="501"/>
    </location>
</feature>
<accession>A0A9J5YWP7</accession>
<comment type="caution">
    <text evidence="2">The sequence shown here is derived from an EMBL/GenBank/DDBJ whole genome shotgun (WGS) entry which is preliminary data.</text>
</comment>
<dbReference type="Pfam" id="PF07059">
    <property type="entry name" value="EDR2_C"/>
    <property type="match status" value="1"/>
</dbReference>
<organism evidence="2 3">
    <name type="scientific">Solanum commersonii</name>
    <name type="common">Commerson's wild potato</name>
    <name type="synonym">Commerson's nightshade</name>
    <dbReference type="NCBI Taxonomy" id="4109"/>
    <lineage>
        <taxon>Eukaryota</taxon>
        <taxon>Viridiplantae</taxon>
        <taxon>Streptophyta</taxon>
        <taxon>Embryophyta</taxon>
        <taxon>Tracheophyta</taxon>
        <taxon>Spermatophyta</taxon>
        <taxon>Magnoliopsida</taxon>
        <taxon>eudicotyledons</taxon>
        <taxon>Gunneridae</taxon>
        <taxon>Pentapetalae</taxon>
        <taxon>asterids</taxon>
        <taxon>lamiids</taxon>
        <taxon>Solanales</taxon>
        <taxon>Solanaceae</taxon>
        <taxon>Solanoideae</taxon>
        <taxon>Solaneae</taxon>
        <taxon>Solanum</taxon>
    </lineage>
</organism>
<dbReference type="AlphaFoldDB" id="A0A9J5YWP7"/>
<protein>
    <recommendedName>
        <fullName evidence="1">Protein ENHANCED DISEASE RESISTANCE 2 C-terminal domain-containing protein</fullName>
    </recommendedName>
</protein>
<dbReference type="InterPro" id="IPR009769">
    <property type="entry name" value="EDR2_C"/>
</dbReference>
<evidence type="ECO:0000313" key="2">
    <source>
        <dbReference type="EMBL" id="KAG5603508.1"/>
    </source>
</evidence>
<reference evidence="2 3" key="1">
    <citation type="submission" date="2020-09" db="EMBL/GenBank/DDBJ databases">
        <title>De no assembly of potato wild relative species, Solanum commersonii.</title>
        <authorList>
            <person name="Cho K."/>
        </authorList>
    </citation>
    <scope>NUCLEOTIDE SEQUENCE [LARGE SCALE GENOMIC DNA]</scope>
    <source>
        <strain evidence="2">LZ3.2</strain>
        <tissue evidence="2">Leaf</tissue>
    </source>
</reference>
<dbReference type="Proteomes" id="UP000824120">
    <property type="component" value="Chromosome 5"/>
</dbReference>
<keyword evidence="3" id="KW-1185">Reference proteome</keyword>
<dbReference type="PANTHER" id="PTHR31558">
    <property type="entry name" value="CW14 PROTEIN"/>
    <property type="match status" value="1"/>
</dbReference>
<sequence length="518" mass="58706">MGGCVSSPSKKIKLKAKYIPKTRRFRRKAPSSVSVAPIEQLTGAGEYARDIDVCEFVTVDYESRASCPAFHHSLNYHQVDVTGLSQEEAWFDTCSVLDSDSDEDFTSVLGEICPSLVVAAGSALDHQSQIESNSRFYDTINNNDISCVSDPRIMEGQDEMCCFMSLVRLPSQSFVDSQCLIQVDGNFTKRRNVEEDPSLTSQRRKLSVVTLTDSKILHDEDTTEFCTSRRLLYHPKAGCLIPHSSDVKSTQGCWSPVSPSIFKLRGMNYFRHVTMVTDKRKFPAANCCPYVPIGVDLFVSPRKISHIARYLELPFVEPHEKVPSLLVVNIQLPSYPTSMFLGENDGEGMSLVLYFKVSENFEKEVSPQFQDSIKRFVKDEMETVKGFAKESTVPFRERLKIMVGLANPEDLHLNPAEKKLLHAYNEKPVLSRPQHAFYEGDNYFEIDLDVHRFSYISRKGFDAFRERLKHGILDLGLTIQAQKQEELPERVLCCVQLNKIDFVNCGQIPQLIIPIDNN</sequence>
<dbReference type="EMBL" id="JACXVP010000005">
    <property type="protein sequence ID" value="KAG5603508.1"/>
    <property type="molecule type" value="Genomic_DNA"/>
</dbReference>
<dbReference type="OrthoDB" id="9970435at2759"/>
<dbReference type="PANTHER" id="PTHR31558:SF40">
    <property type="entry name" value="EXPRESSED PROTEIN"/>
    <property type="match status" value="1"/>
</dbReference>
<proteinExistence type="predicted"/>
<name>A0A9J5YWP7_SOLCO</name>